<accession>H5SG32</accession>
<reference evidence="1" key="1">
    <citation type="journal article" date="2005" name="Environ. Microbiol.">
        <title>Genetic and functional properties of uncultivated thermophilic crenarchaeotes from a subsurface gold mine as revealed by analysis of genome fragments.</title>
        <authorList>
            <person name="Nunoura T."/>
            <person name="Hirayama H."/>
            <person name="Takami H."/>
            <person name="Oida H."/>
            <person name="Nishi S."/>
            <person name="Shimamura S."/>
            <person name="Suzuki Y."/>
            <person name="Inagaki F."/>
            <person name="Takai K."/>
            <person name="Nealson K.H."/>
            <person name="Horikoshi K."/>
        </authorList>
    </citation>
    <scope>NUCLEOTIDE SEQUENCE</scope>
</reference>
<gene>
    <name evidence="1" type="ORF">HGMM_F23B02C57</name>
</gene>
<proteinExistence type="predicted"/>
<name>H5SG32_9BACT</name>
<dbReference type="EMBL" id="AP011709">
    <property type="protein sequence ID" value="BAL55118.1"/>
    <property type="molecule type" value="Genomic_DNA"/>
</dbReference>
<reference evidence="1" key="2">
    <citation type="journal article" date="2012" name="PLoS ONE">
        <title>A Deeply Branching Thermophilic Bacterium with an Ancient Acetyl-CoA Pathway Dominates a Subsurface Ecosystem.</title>
        <authorList>
            <person name="Takami H."/>
            <person name="Noguchi H."/>
            <person name="Takaki Y."/>
            <person name="Uchiyama I."/>
            <person name="Toyoda A."/>
            <person name="Nishi S."/>
            <person name="Chee G.-J."/>
            <person name="Arai W."/>
            <person name="Nunoura T."/>
            <person name="Itoh T."/>
            <person name="Hattori M."/>
            <person name="Takai K."/>
        </authorList>
    </citation>
    <scope>NUCLEOTIDE SEQUENCE</scope>
</reference>
<protein>
    <submittedName>
        <fullName evidence="1">Uncharacterized protein</fullName>
    </submittedName>
</protein>
<dbReference type="AlphaFoldDB" id="H5SG32"/>
<evidence type="ECO:0000313" key="1">
    <source>
        <dbReference type="EMBL" id="BAL55118.1"/>
    </source>
</evidence>
<sequence length="92" mass="10304">MRIVSLLAVEQKHPFGILEPELVLVESCNAQAHKSLVPWGKKLERIASEAVVQSECIGARTEWDKQLPSAEFNRAPAERQCRKCCRDSPDCA</sequence>
<organism evidence="1">
    <name type="scientific">uncultured Bacteroidota bacterium</name>
    <dbReference type="NCBI Taxonomy" id="152509"/>
    <lineage>
        <taxon>Bacteria</taxon>
        <taxon>Pseudomonadati</taxon>
        <taxon>Bacteroidota</taxon>
        <taxon>environmental samples</taxon>
    </lineage>
</organism>